<dbReference type="RefSeq" id="WP_060655070.1">
    <property type="nucleotide sequence ID" value="NZ_AZXY01000023.1"/>
</dbReference>
<dbReference type="InterPro" id="IPR020846">
    <property type="entry name" value="MFS_dom"/>
</dbReference>
<dbReference type="GO" id="GO:0005886">
    <property type="term" value="C:plasma membrane"/>
    <property type="evidence" value="ECO:0007669"/>
    <property type="project" value="UniProtKB-SubCell"/>
</dbReference>
<keyword evidence="5 7" id="KW-1133">Transmembrane helix</keyword>
<dbReference type="Gene3D" id="1.20.1720.10">
    <property type="entry name" value="Multidrug resistance protein D"/>
    <property type="match status" value="1"/>
</dbReference>
<reference evidence="10" key="1">
    <citation type="submission" date="2015-01" db="EMBL/GenBank/DDBJ databases">
        <title>Draft genome sequence of Rhodococcus pyridinivorans strain KG-16, a hydrocarbon-degrading bacterium.</title>
        <authorList>
            <person name="Aggarwal R.K."/>
            <person name="Dawar C."/>
        </authorList>
    </citation>
    <scope>NUCLEOTIDE SEQUENCE [LARGE SCALE GENOMIC DNA]</scope>
    <source>
        <strain evidence="10">KG-16</strain>
    </source>
</reference>
<dbReference type="Pfam" id="PF07690">
    <property type="entry name" value="MFS_1"/>
    <property type="match status" value="1"/>
</dbReference>
<dbReference type="PROSITE" id="PS50850">
    <property type="entry name" value="MFS"/>
    <property type="match status" value="1"/>
</dbReference>
<dbReference type="Proteomes" id="UP000053060">
    <property type="component" value="Unassembled WGS sequence"/>
</dbReference>
<accession>A0A0V9UDB5</accession>
<dbReference type="Gene3D" id="1.20.1250.20">
    <property type="entry name" value="MFS general substrate transporter like domains"/>
    <property type="match status" value="1"/>
</dbReference>
<dbReference type="InterPro" id="IPR011701">
    <property type="entry name" value="MFS"/>
</dbReference>
<comment type="subcellular location">
    <subcellularLocation>
        <location evidence="1">Cell membrane</location>
        <topology evidence="1">Multi-pass membrane protein</topology>
    </subcellularLocation>
</comment>
<evidence type="ECO:0000256" key="1">
    <source>
        <dbReference type="ARBA" id="ARBA00004651"/>
    </source>
</evidence>
<evidence type="ECO:0000256" key="6">
    <source>
        <dbReference type="ARBA" id="ARBA00023136"/>
    </source>
</evidence>
<dbReference type="InterPro" id="IPR001958">
    <property type="entry name" value="Tet-R_TetA/multi-R_MdtG-like"/>
</dbReference>
<feature type="transmembrane region" description="Helical" evidence="7">
    <location>
        <begin position="337"/>
        <end position="356"/>
    </location>
</feature>
<sequence>MTSVHNRTHHQVTYAVLAVAVAAFAMLQSMVVPVLPTLQSELGTSQTNVTWVLTAYLLSASIFTPIVGRLGDMYGKKRMLVIALAALATGSLLAALASALPVMIVARVVQGIAGGTLPLSFGIIRDEFPRAKVSGAIGLTAALLSVGSGFGIVLAGSIVDVLSYHWLFWIPLIITSLAGVAAWALIPESPIRTRGRINWLTAVLLSSWLVALLLAVSQSGSWGWGSTKVISLLVAATAVAGVWIIVEARSANPLIDMTMMRIRGVWAANLIALLMGFGIFASFGFIPQFLQSPTSSGYGFGATVTESGLMLLPNAVAMFAVGLFSSSLAARLGSKKLLVIGSLTAAASHFMMAFVHSSEMEIYLATGVSGIGFGLVFSAMANVVVASVTPQQTGVASGMNANIRTIGGSFGAACMASVVAIGASPTGLPVESGYTYGFAMLGGAAVLAAVAALFVPAVKGTADTGLIHAADAPHNELVVAPRGNSVD</sequence>
<name>A0A0V9UDB5_9NOCA</name>
<proteinExistence type="predicted"/>
<feature type="transmembrane region" description="Helical" evidence="7">
    <location>
        <begin position="266"/>
        <end position="290"/>
    </location>
</feature>
<evidence type="ECO:0000256" key="5">
    <source>
        <dbReference type="ARBA" id="ARBA00022989"/>
    </source>
</evidence>
<dbReference type="PANTHER" id="PTHR42718">
    <property type="entry name" value="MAJOR FACILITATOR SUPERFAMILY MULTIDRUG TRANSPORTER MFSC"/>
    <property type="match status" value="1"/>
</dbReference>
<reference evidence="9 10" key="2">
    <citation type="journal article" date="2016" name="Genome Announc.">
        <title>Draft Genome Sequence of a Versatile Hydrocarbon-Degrading Bacterium, Rhodococcus pyridinivorans Strain KG-16, Collected from Oil Fields in India.</title>
        <authorList>
            <person name="Aggarwal R.K."/>
            <person name="Dawar C."/>
            <person name="Phanindranath R."/>
            <person name="Mutnuri L."/>
            <person name="Dayal A.M."/>
        </authorList>
    </citation>
    <scope>NUCLEOTIDE SEQUENCE [LARGE SCALE GENOMIC DNA]</scope>
    <source>
        <strain evidence="9 10">KG-16</strain>
    </source>
</reference>
<dbReference type="PANTHER" id="PTHR42718:SF46">
    <property type="entry name" value="BLR6921 PROTEIN"/>
    <property type="match status" value="1"/>
</dbReference>
<dbReference type="PATRIC" id="fig|1441730.3.peg.5313"/>
<evidence type="ECO:0000256" key="4">
    <source>
        <dbReference type="ARBA" id="ARBA00022692"/>
    </source>
</evidence>
<feature type="transmembrane region" description="Helical" evidence="7">
    <location>
        <begin position="104"/>
        <end position="124"/>
    </location>
</feature>
<feature type="transmembrane region" description="Helical" evidence="7">
    <location>
        <begin position="48"/>
        <end position="67"/>
    </location>
</feature>
<protein>
    <submittedName>
        <fullName evidence="9">MFS transporter</fullName>
    </submittedName>
</protein>
<evidence type="ECO:0000256" key="3">
    <source>
        <dbReference type="ARBA" id="ARBA00022475"/>
    </source>
</evidence>
<dbReference type="AlphaFoldDB" id="A0A0V9UDB5"/>
<keyword evidence="6 7" id="KW-0472">Membrane</keyword>
<feature type="transmembrane region" description="Helical" evidence="7">
    <location>
        <begin position="229"/>
        <end position="246"/>
    </location>
</feature>
<dbReference type="CDD" id="cd17504">
    <property type="entry name" value="MFS_MMR_MDR_like"/>
    <property type="match status" value="1"/>
</dbReference>
<keyword evidence="2" id="KW-0813">Transport</keyword>
<evidence type="ECO:0000256" key="7">
    <source>
        <dbReference type="SAM" id="Phobius"/>
    </source>
</evidence>
<feature type="transmembrane region" description="Helical" evidence="7">
    <location>
        <begin position="12"/>
        <end position="36"/>
    </location>
</feature>
<feature type="transmembrane region" description="Helical" evidence="7">
    <location>
        <begin position="79"/>
        <end position="98"/>
    </location>
</feature>
<dbReference type="PRINTS" id="PR01035">
    <property type="entry name" value="TCRTETA"/>
</dbReference>
<feature type="domain" description="Major facilitator superfamily (MFS) profile" evidence="8">
    <location>
        <begin position="13"/>
        <end position="460"/>
    </location>
</feature>
<gene>
    <name evidence="9" type="ORF">Z045_25235</name>
</gene>
<evidence type="ECO:0000313" key="10">
    <source>
        <dbReference type="Proteomes" id="UP000053060"/>
    </source>
</evidence>
<feature type="transmembrane region" description="Helical" evidence="7">
    <location>
        <begin position="310"/>
        <end position="330"/>
    </location>
</feature>
<evidence type="ECO:0000313" key="9">
    <source>
        <dbReference type="EMBL" id="KSZ56096.1"/>
    </source>
</evidence>
<dbReference type="EMBL" id="AZXY01000023">
    <property type="protein sequence ID" value="KSZ56096.1"/>
    <property type="molecule type" value="Genomic_DNA"/>
</dbReference>
<evidence type="ECO:0000256" key="2">
    <source>
        <dbReference type="ARBA" id="ARBA00022448"/>
    </source>
</evidence>
<dbReference type="SUPFAM" id="SSF103473">
    <property type="entry name" value="MFS general substrate transporter"/>
    <property type="match status" value="1"/>
</dbReference>
<dbReference type="InterPro" id="IPR036259">
    <property type="entry name" value="MFS_trans_sf"/>
</dbReference>
<dbReference type="GO" id="GO:0022857">
    <property type="term" value="F:transmembrane transporter activity"/>
    <property type="evidence" value="ECO:0007669"/>
    <property type="project" value="InterPro"/>
</dbReference>
<feature type="transmembrane region" description="Helical" evidence="7">
    <location>
        <begin position="436"/>
        <end position="458"/>
    </location>
</feature>
<feature type="transmembrane region" description="Helical" evidence="7">
    <location>
        <begin position="164"/>
        <end position="185"/>
    </location>
</feature>
<keyword evidence="3" id="KW-1003">Cell membrane</keyword>
<feature type="transmembrane region" description="Helical" evidence="7">
    <location>
        <begin position="362"/>
        <end position="385"/>
    </location>
</feature>
<keyword evidence="4 7" id="KW-0812">Transmembrane</keyword>
<feature type="transmembrane region" description="Helical" evidence="7">
    <location>
        <begin position="406"/>
        <end position="424"/>
    </location>
</feature>
<organism evidence="9 10">
    <name type="scientific">Rhodococcus pyridinivorans KG-16</name>
    <dbReference type="NCBI Taxonomy" id="1441730"/>
    <lineage>
        <taxon>Bacteria</taxon>
        <taxon>Bacillati</taxon>
        <taxon>Actinomycetota</taxon>
        <taxon>Actinomycetes</taxon>
        <taxon>Mycobacteriales</taxon>
        <taxon>Nocardiaceae</taxon>
        <taxon>Rhodococcus</taxon>
    </lineage>
</organism>
<feature type="transmembrane region" description="Helical" evidence="7">
    <location>
        <begin position="136"/>
        <end position="158"/>
    </location>
</feature>
<evidence type="ECO:0000259" key="8">
    <source>
        <dbReference type="PROSITE" id="PS50850"/>
    </source>
</evidence>
<comment type="caution">
    <text evidence="9">The sequence shown here is derived from an EMBL/GenBank/DDBJ whole genome shotgun (WGS) entry which is preliminary data.</text>
</comment>
<feature type="transmembrane region" description="Helical" evidence="7">
    <location>
        <begin position="197"/>
        <end position="217"/>
    </location>
</feature>